<dbReference type="Ensembl" id="ENSOCUT00000040531.1">
    <property type="protein sequence ID" value="ENSOCUP00000029069.1"/>
    <property type="gene ID" value="ENSOCUG00000036328.1"/>
</dbReference>
<reference evidence="1 2" key="1">
    <citation type="journal article" date="2011" name="Nature">
        <title>A high-resolution map of human evolutionary constraint using 29 mammals.</title>
        <authorList>
            <person name="Lindblad-Toh K."/>
            <person name="Garber M."/>
            <person name="Zuk O."/>
            <person name="Lin M.F."/>
            <person name="Parker B.J."/>
            <person name="Washietl S."/>
            <person name="Kheradpour P."/>
            <person name="Ernst J."/>
            <person name="Jordan G."/>
            <person name="Mauceli E."/>
            <person name="Ward L.D."/>
            <person name="Lowe C.B."/>
            <person name="Holloway A.K."/>
            <person name="Clamp M."/>
            <person name="Gnerre S."/>
            <person name="Alfoldi J."/>
            <person name="Beal K."/>
            <person name="Chang J."/>
            <person name="Clawson H."/>
            <person name="Cuff J."/>
            <person name="Di Palma F."/>
            <person name="Fitzgerald S."/>
            <person name="Flicek P."/>
            <person name="Guttman M."/>
            <person name="Hubisz M.J."/>
            <person name="Jaffe D.B."/>
            <person name="Jungreis I."/>
            <person name="Kent W.J."/>
            <person name="Kostka D."/>
            <person name="Lara M."/>
            <person name="Martins A.L."/>
            <person name="Massingham T."/>
            <person name="Moltke I."/>
            <person name="Raney B.J."/>
            <person name="Rasmussen M.D."/>
            <person name="Robinson J."/>
            <person name="Stark A."/>
            <person name="Vilella A.J."/>
            <person name="Wen J."/>
            <person name="Xie X."/>
            <person name="Zody M.C."/>
            <person name="Baldwin J."/>
            <person name="Bloom T."/>
            <person name="Chin C.W."/>
            <person name="Heiman D."/>
            <person name="Nicol R."/>
            <person name="Nusbaum C."/>
            <person name="Young S."/>
            <person name="Wilkinson J."/>
            <person name="Worley K.C."/>
            <person name="Kovar C.L."/>
            <person name="Muzny D.M."/>
            <person name="Gibbs R.A."/>
            <person name="Cree A."/>
            <person name="Dihn H.H."/>
            <person name="Fowler G."/>
            <person name="Jhangiani S."/>
            <person name="Joshi V."/>
            <person name="Lee S."/>
            <person name="Lewis L.R."/>
            <person name="Nazareth L.V."/>
            <person name="Okwuonu G."/>
            <person name="Santibanez J."/>
            <person name="Warren W.C."/>
            <person name="Mardis E.R."/>
            <person name="Weinstock G.M."/>
            <person name="Wilson R.K."/>
            <person name="Delehaunty K."/>
            <person name="Dooling D."/>
            <person name="Fronik C."/>
            <person name="Fulton L."/>
            <person name="Fulton B."/>
            <person name="Graves T."/>
            <person name="Minx P."/>
            <person name="Sodergren E."/>
            <person name="Birney E."/>
            <person name="Margulies E.H."/>
            <person name="Herrero J."/>
            <person name="Green E.D."/>
            <person name="Haussler D."/>
            <person name="Siepel A."/>
            <person name="Goldman N."/>
            <person name="Pollard K.S."/>
            <person name="Pedersen J.S."/>
            <person name="Lander E.S."/>
            <person name="Kellis M."/>
        </authorList>
    </citation>
    <scope>NUCLEOTIDE SEQUENCE [LARGE SCALE GENOMIC DNA]</scope>
    <source>
        <strain evidence="1 2">Thorbecke inbred</strain>
    </source>
</reference>
<protein>
    <submittedName>
        <fullName evidence="1">Uncharacterized protein</fullName>
    </submittedName>
</protein>
<dbReference type="Proteomes" id="UP000001811">
    <property type="component" value="Chromosome 7"/>
</dbReference>
<dbReference type="AlphaFoldDB" id="A0A5F9C5S7"/>
<reference evidence="1" key="3">
    <citation type="submission" date="2025-09" db="UniProtKB">
        <authorList>
            <consortium name="Ensembl"/>
        </authorList>
    </citation>
    <scope>IDENTIFICATION</scope>
    <source>
        <strain evidence="1">Thorbecke</strain>
    </source>
</reference>
<dbReference type="Bgee" id="ENSOCUG00000036328">
    <property type="expression patterns" value="Expressed in prefrontal cortex and 4 other cell types or tissues"/>
</dbReference>
<evidence type="ECO:0000313" key="1">
    <source>
        <dbReference type="Ensembl" id="ENSOCUP00000029069.1"/>
    </source>
</evidence>
<name>A0A5F9C5S7_RABIT</name>
<evidence type="ECO:0000313" key="2">
    <source>
        <dbReference type="Proteomes" id="UP000001811"/>
    </source>
</evidence>
<dbReference type="EMBL" id="AAGW02042518">
    <property type="status" value="NOT_ANNOTATED_CDS"/>
    <property type="molecule type" value="Genomic_DNA"/>
</dbReference>
<proteinExistence type="predicted"/>
<keyword evidence="2" id="KW-1185">Reference proteome</keyword>
<sequence>MKFLVPGPAVMSFKNKSEASCLAKLTNTYCLRAQGSENYRRQKKSWLVCSGWNSSDRQWLTRCQ</sequence>
<reference evidence="1" key="2">
    <citation type="submission" date="2025-08" db="UniProtKB">
        <authorList>
            <consortium name="Ensembl"/>
        </authorList>
    </citation>
    <scope>IDENTIFICATION</scope>
    <source>
        <strain evidence="1">Thorbecke</strain>
    </source>
</reference>
<dbReference type="InParanoid" id="A0A5F9C5S7"/>
<accession>A0A5F9C5S7</accession>
<organism evidence="1 2">
    <name type="scientific">Oryctolagus cuniculus</name>
    <name type="common">Rabbit</name>
    <dbReference type="NCBI Taxonomy" id="9986"/>
    <lineage>
        <taxon>Eukaryota</taxon>
        <taxon>Metazoa</taxon>
        <taxon>Chordata</taxon>
        <taxon>Craniata</taxon>
        <taxon>Vertebrata</taxon>
        <taxon>Euteleostomi</taxon>
        <taxon>Mammalia</taxon>
        <taxon>Eutheria</taxon>
        <taxon>Euarchontoglires</taxon>
        <taxon>Glires</taxon>
        <taxon>Lagomorpha</taxon>
        <taxon>Leporidae</taxon>
        <taxon>Oryctolagus</taxon>
    </lineage>
</organism>